<keyword evidence="1" id="KW-0472">Membrane</keyword>
<dbReference type="RefSeq" id="XP_038790139.1">
    <property type="nucleotide sequence ID" value="XM_038926847.1"/>
</dbReference>
<keyword evidence="3" id="KW-1185">Reference proteome</keyword>
<dbReference type="GeneID" id="62200025"/>
<dbReference type="EMBL" id="JAAABM010000002">
    <property type="protein sequence ID" value="KAF7680149.1"/>
    <property type="molecule type" value="Genomic_DNA"/>
</dbReference>
<sequence>MSLPSSNNPQISGFYGPGPWAAWIITLAISWMNTVQNNYTHNMHFIGNALYTNFAAVNLIRQLNLAKDEGEISVDRLNPGVPSYKIDLEKTPLEVDEATRQMLAAAIAVVHVGIQMATMQIIACFYKERQRNFDPKEPIKRRRFIVSVGLVLPIGAIWYASISISCHRLGFIVLPGSLLPGLTTLIRSWVNILWSWKYNNVEHVPRLTRICVFGAILNWALRCWIEPRLHFRNPGNSLLNGDLCSRTRCCFVPCASQSIREMDQIFSLVITLSLFLYEFEPPLVRAARKCIGVVKKCIEFLLETRFGSLMVRIVRRWIEFYHSSGLSFYI</sequence>
<reference evidence="2" key="2">
    <citation type="submission" date="2020-08" db="EMBL/GenBank/DDBJ databases">
        <title>Draft Genome Sequence of Cumin Blight Pathogen Alternaria burnsii.</title>
        <authorList>
            <person name="Feng Z."/>
        </authorList>
    </citation>
    <scope>NUCLEOTIDE SEQUENCE</scope>
    <source>
        <strain evidence="2">CBS107.38</strain>
    </source>
</reference>
<comment type="caution">
    <text evidence="2">The sequence shown here is derived from an EMBL/GenBank/DDBJ whole genome shotgun (WGS) entry which is preliminary data.</text>
</comment>
<gene>
    <name evidence="2" type="ORF">GT037_001800</name>
</gene>
<feature type="transmembrane region" description="Helical" evidence="1">
    <location>
        <begin position="12"/>
        <end position="32"/>
    </location>
</feature>
<keyword evidence="1" id="KW-0812">Transmembrane</keyword>
<evidence type="ECO:0000313" key="2">
    <source>
        <dbReference type="EMBL" id="KAF7680149.1"/>
    </source>
</evidence>
<organism evidence="2 3">
    <name type="scientific">Alternaria burnsii</name>
    <dbReference type="NCBI Taxonomy" id="1187904"/>
    <lineage>
        <taxon>Eukaryota</taxon>
        <taxon>Fungi</taxon>
        <taxon>Dikarya</taxon>
        <taxon>Ascomycota</taxon>
        <taxon>Pezizomycotina</taxon>
        <taxon>Dothideomycetes</taxon>
        <taxon>Pleosporomycetidae</taxon>
        <taxon>Pleosporales</taxon>
        <taxon>Pleosporineae</taxon>
        <taxon>Pleosporaceae</taxon>
        <taxon>Alternaria</taxon>
        <taxon>Alternaria sect. Alternaria</taxon>
    </lineage>
</organism>
<reference evidence="2" key="1">
    <citation type="submission" date="2020-01" db="EMBL/GenBank/DDBJ databases">
        <authorList>
            <person name="Feng Z.H.Z."/>
        </authorList>
    </citation>
    <scope>NUCLEOTIDE SEQUENCE</scope>
    <source>
        <strain evidence="2">CBS107.38</strain>
    </source>
</reference>
<keyword evidence="1" id="KW-1133">Transmembrane helix</keyword>
<accession>A0A8H7EJC6</accession>
<feature type="transmembrane region" description="Helical" evidence="1">
    <location>
        <begin position="144"/>
        <end position="162"/>
    </location>
</feature>
<evidence type="ECO:0000313" key="3">
    <source>
        <dbReference type="Proteomes" id="UP000596902"/>
    </source>
</evidence>
<proteinExistence type="predicted"/>
<dbReference type="AlphaFoldDB" id="A0A8H7EJC6"/>
<dbReference type="Proteomes" id="UP000596902">
    <property type="component" value="Unassembled WGS sequence"/>
</dbReference>
<name>A0A8H7EJC6_9PLEO</name>
<protein>
    <submittedName>
        <fullName evidence="2">Uncharacterized protein</fullName>
    </submittedName>
</protein>
<feature type="transmembrane region" description="Helical" evidence="1">
    <location>
        <begin position="102"/>
        <end position="123"/>
    </location>
</feature>
<evidence type="ECO:0000256" key="1">
    <source>
        <dbReference type="SAM" id="Phobius"/>
    </source>
</evidence>